<evidence type="ECO:0008006" key="13">
    <source>
        <dbReference type="Google" id="ProtNLM"/>
    </source>
</evidence>
<feature type="region of interest" description="Disordered" evidence="8">
    <location>
        <begin position="1030"/>
        <end position="1050"/>
    </location>
</feature>
<dbReference type="PANTHER" id="PTHR14222">
    <property type="entry name" value="CONDENSIN"/>
    <property type="match status" value="1"/>
</dbReference>
<sequence length="1153" mass="131537">MESLRMSCFETILNILKMPIKRLWSPPIVDEDLINVITESCYILIENMHKWKNKSSPSLLFQIIGICVKQYNHHILTSALKLIQLLKHLDDVGGTIADVVTMFNVELKLTLFIDTMMQELVNIFSSTEEANLDQANQATQRIMQPKGIPTFIVEVTMRNPAVMFKQLPILFQLRCVEYYTVRIAVLTAIGFLVFDYIPKIVNKGKSVDGCNKILEKCFFVLEEHVHDTNAFVRSKVVSIWQNVIAHDALPHSRQKTLLPLLIGRLYDKSTNVRKMVLSLFGDILKKNCISISLNFEELSNKCLEEKNKYKEMLKDMNINHSDGSDEEVETLENELINLEEILNAAVIDIDNIEKNGEIDYKTEQNSDVINSHLNNVDQEQEHSEEAMTKQKSLVEFMEGSIFFKKCIVNIIPIINEMLSSTVASLVVESLRFLVIAHDVGLQGIEKLLRQYQSLIMSDDGNVKMSTLDTFRAINLPSEQMNHVQRSEFVAKRLISLLDNANLGEYTALSLIVEKLVDSEDIDDQVIKQLWKIYIMVNSKNNDNVYNSSVKAMIILGMISHNMDILANNLDIMMHVGLSIDNASNDVNLAAQTCLTICNLSKTNKNITRFPFDHEIFNLIENITCDKIDDIEIENYNSFTRAAVVLVYKYSEKPDLRWENILQKLVNKMCGKSVDLNTHNEKKVNLNSEECNELEPKEISETPKKIDYIVKNINLVVLSRTIHIAGHVSVCQLSYLHEDIFSELKKRRCTRENNCSKDKTIDPDKTFGDEMGLGGAFADDEEYELIRSVTDDELLSDTHLLSFFSDLVKYICSNTTILPNIILQSNATLALTKFMLTSCNYCQDNLNLLFTILEKSKHANIKINIIIAIDDLCLQYPNLIDPYTPHIYYRLRDSSFEGNSVYNILPEIISRLSDESTGLSSDNFRKIIKYLFGLITKTRQFENLLEKLCSRFRTTNQMKSWRDIAFCLSLCTVSVKMLKVISDNFTSIGHTLTDTFILNVFNGIIQNARKTLKPEDKNHIDELRDKIKKVSLDEANESTNSEKKNSEESNKEISADICTVNNSATSSQDVKVDNKEISKILNGSVDNSGNDNSIKECESVRVYLSESDENESFVVLLNKQKTPRRRSSKRLSQMIQSQNSSIDEPMSQEPSLDL</sequence>
<feature type="compositionally biased region" description="Basic and acidic residues" evidence="8">
    <location>
        <begin position="1039"/>
        <end position="1050"/>
    </location>
</feature>
<dbReference type="SUPFAM" id="SSF48371">
    <property type="entry name" value="ARM repeat"/>
    <property type="match status" value="1"/>
</dbReference>
<proteinExistence type="predicted"/>
<evidence type="ECO:0000259" key="10">
    <source>
        <dbReference type="Pfam" id="PF12922"/>
    </source>
</evidence>
<name>A0A177BCL7_9BILA</name>
<dbReference type="InterPro" id="IPR032682">
    <property type="entry name" value="Cnd1_C"/>
</dbReference>
<dbReference type="GO" id="GO:0007076">
    <property type="term" value="P:mitotic chromosome condensation"/>
    <property type="evidence" value="ECO:0007669"/>
    <property type="project" value="InterPro"/>
</dbReference>
<organism evidence="11 12">
    <name type="scientific">Intoshia linei</name>
    <dbReference type="NCBI Taxonomy" id="1819745"/>
    <lineage>
        <taxon>Eukaryota</taxon>
        <taxon>Metazoa</taxon>
        <taxon>Spiralia</taxon>
        <taxon>Lophotrochozoa</taxon>
        <taxon>Mesozoa</taxon>
        <taxon>Orthonectida</taxon>
        <taxon>Rhopaluridae</taxon>
        <taxon>Intoshia</taxon>
    </lineage>
</organism>
<feature type="domain" description="Condensin complex subunit 1 C-terminal" evidence="9">
    <location>
        <begin position="896"/>
        <end position="968"/>
    </location>
</feature>
<evidence type="ECO:0000256" key="1">
    <source>
        <dbReference type="ARBA" id="ARBA00004123"/>
    </source>
</evidence>
<keyword evidence="5" id="KW-0539">Nucleus</keyword>
<dbReference type="AlphaFoldDB" id="A0A177BCL7"/>
<keyword evidence="7" id="KW-0175">Coiled coil</keyword>
<keyword evidence="2" id="KW-0132">Cell division</keyword>
<dbReference type="GO" id="GO:0042393">
    <property type="term" value="F:histone binding"/>
    <property type="evidence" value="ECO:0007669"/>
    <property type="project" value="TreeGrafter"/>
</dbReference>
<comment type="subcellular location">
    <subcellularLocation>
        <location evidence="1">Nucleus</location>
    </subcellularLocation>
</comment>
<feature type="domain" description="Condensin complex subunit 1 N-terminal" evidence="10">
    <location>
        <begin position="5"/>
        <end position="74"/>
    </location>
</feature>
<gene>
    <name evidence="11" type="ORF">A3Q56_00271</name>
</gene>
<dbReference type="OrthoDB" id="436262at2759"/>
<dbReference type="Pfam" id="PF12922">
    <property type="entry name" value="Cnd1_N"/>
    <property type="match status" value="1"/>
</dbReference>
<dbReference type="PANTHER" id="PTHR14222:SF2">
    <property type="entry name" value="CONDENSIN COMPLEX SUBUNIT 1"/>
    <property type="match status" value="1"/>
</dbReference>
<dbReference type="EMBL" id="LWCA01000013">
    <property type="protein sequence ID" value="OAF71950.1"/>
    <property type="molecule type" value="Genomic_DNA"/>
</dbReference>
<feature type="coiled-coil region" evidence="7">
    <location>
        <begin position="295"/>
        <end position="355"/>
    </location>
</feature>
<comment type="caution">
    <text evidence="11">The sequence shown here is derived from an EMBL/GenBank/DDBJ whole genome shotgun (WGS) entry which is preliminary data.</text>
</comment>
<evidence type="ECO:0000313" key="11">
    <source>
        <dbReference type="EMBL" id="OAF71950.1"/>
    </source>
</evidence>
<evidence type="ECO:0000256" key="6">
    <source>
        <dbReference type="ARBA" id="ARBA00023306"/>
    </source>
</evidence>
<evidence type="ECO:0000256" key="4">
    <source>
        <dbReference type="ARBA" id="ARBA00023067"/>
    </source>
</evidence>
<dbReference type="Gene3D" id="1.25.10.10">
    <property type="entry name" value="Leucine-rich Repeat Variant"/>
    <property type="match status" value="1"/>
</dbReference>
<dbReference type="InterPro" id="IPR024324">
    <property type="entry name" value="Condensin_cplx_su1_N"/>
</dbReference>
<dbReference type="InterPro" id="IPR026971">
    <property type="entry name" value="CND1/NCAPD3"/>
</dbReference>
<dbReference type="GO" id="GO:0010032">
    <property type="term" value="P:meiotic chromosome condensation"/>
    <property type="evidence" value="ECO:0007669"/>
    <property type="project" value="TreeGrafter"/>
</dbReference>
<feature type="region of interest" description="Disordered" evidence="8">
    <location>
        <begin position="1119"/>
        <end position="1153"/>
    </location>
</feature>
<dbReference type="InterPro" id="IPR011989">
    <property type="entry name" value="ARM-like"/>
</dbReference>
<evidence type="ECO:0000256" key="7">
    <source>
        <dbReference type="SAM" id="Coils"/>
    </source>
</evidence>
<dbReference type="GO" id="GO:0000779">
    <property type="term" value="C:condensed chromosome, centromeric region"/>
    <property type="evidence" value="ECO:0007669"/>
    <property type="project" value="TreeGrafter"/>
</dbReference>
<evidence type="ECO:0000256" key="5">
    <source>
        <dbReference type="ARBA" id="ARBA00023242"/>
    </source>
</evidence>
<keyword evidence="6" id="KW-0131">Cell cycle</keyword>
<evidence type="ECO:0000256" key="3">
    <source>
        <dbReference type="ARBA" id="ARBA00022776"/>
    </source>
</evidence>
<keyword evidence="4" id="KW-0226">DNA condensation</keyword>
<evidence type="ECO:0000256" key="8">
    <source>
        <dbReference type="SAM" id="MobiDB-lite"/>
    </source>
</evidence>
<dbReference type="Proteomes" id="UP000078046">
    <property type="component" value="Unassembled WGS sequence"/>
</dbReference>
<evidence type="ECO:0000256" key="2">
    <source>
        <dbReference type="ARBA" id="ARBA00022618"/>
    </source>
</evidence>
<evidence type="ECO:0000259" key="9">
    <source>
        <dbReference type="Pfam" id="PF12717"/>
    </source>
</evidence>
<evidence type="ECO:0000313" key="12">
    <source>
        <dbReference type="Proteomes" id="UP000078046"/>
    </source>
</evidence>
<dbReference type="InterPro" id="IPR016024">
    <property type="entry name" value="ARM-type_fold"/>
</dbReference>
<feature type="compositionally biased region" description="Polar residues" evidence="8">
    <location>
        <begin position="1129"/>
        <end position="1141"/>
    </location>
</feature>
<dbReference type="GO" id="GO:0051301">
    <property type="term" value="P:cell division"/>
    <property type="evidence" value="ECO:0007669"/>
    <property type="project" value="UniProtKB-KW"/>
</dbReference>
<dbReference type="GO" id="GO:0005634">
    <property type="term" value="C:nucleus"/>
    <property type="evidence" value="ECO:0007669"/>
    <property type="project" value="UniProtKB-SubCell"/>
</dbReference>
<accession>A0A177BCL7</accession>
<keyword evidence="3" id="KW-0498">Mitosis</keyword>
<dbReference type="GO" id="GO:0000796">
    <property type="term" value="C:condensin complex"/>
    <property type="evidence" value="ECO:0007669"/>
    <property type="project" value="TreeGrafter"/>
</dbReference>
<keyword evidence="12" id="KW-1185">Reference proteome</keyword>
<dbReference type="Pfam" id="PF12717">
    <property type="entry name" value="Cnd1"/>
    <property type="match status" value="1"/>
</dbReference>
<protein>
    <recommendedName>
        <fullName evidence="13">Condensin complex subunit 1</fullName>
    </recommendedName>
</protein>
<reference evidence="11 12" key="1">
    <citation type="submission" date="2016-04" db="EMBL/GenBank/DDBJ databases">
        <title>The genome of Intoshia linei affirms orthonectids as highly simplified spiralians.</title>
        <authorList>
            <person name="Mikhailov K.V."/>
            <person name="Slusarev G.S."/>
            <person name="Nikitin M.A."/>
            <person name="Logacheva M.D."/>
            <person name="Penin A."/>
            <person name="Aleoshin V."/>
            <person name="Panchin Y.V."/>
        </authorList>
    </citation>
    <scope>NUCLEOTIDE SEQUENCE [LARGE SCALE GENOMIC DNA]</scope>
    <source>
        <strain evidence="11">Intl2013</strain>
        <tissue evidence="11">Whole animal</tissue>
    </source>
</reference>